<dbReference type="OrthoDB" id="147178at2"/>
<organism evidence="6 7">
    <name type="scientific">Tessaracoccus aquimaris</name>
    <dbReference type="NCBI Taxonomy" id="1332264"/>
    <lineage>
        <taxon>Bacteria</taxon>
        <taxon>Bacillati</taxon>
        <taxon>Actinomycetota</taxon>
        <taxon>Actinomycetes</taxon>
        <taxon>Propionibacteriales</taxon>
        <taxon>Propionibacteriaceae</taxon>
        <taxon>Tessaracoccus</taxon>
    </lineage>
</organism>
<dbReference type="PANTHER" id="PTHR21496">
    <property type="entry name" value="FERREDOXIN-RELATED"/>
    <property type="match status" value="1"/>
</dbReference>
<dbReference type="Proteomes" id="UP000188145">
    <property type="component" value="Chromosome"/>
</dbReference>
<proteinExistence type="predicted"/>
<keyword evidence="3" id="KW-0408">Iron</keyword>
<keyword evidence="4" id="KW-0411">Iron-sulfur</keyword>
<dbReference type="STRING" id="1332264.BW730_07395"/>
<dbReference type="EMBL" id="CP019606">
    <property type="protein sequence ID" value="AQP47352.1"/>
    <property type="molecule type" value="Genomic_DNA"/>
</dbReference>
<dbReference type="CDD" id="cd03528">
    <property type="entry name" value="Rieske_RO_ferredoxin"/>
    <property type="match status" value="1"/>
</dbReference>
<dbReference type="Gene3D" id="2.102.10.10">
    <property type="entry name" value="Rieske [2Fe-2S] iron-sulphur domain"/>
    <property type="match status" value="1"/>
</dbReference>
<dbReference type="PROSITE" id="PS51296">
    <property type="entry name" value="RIESKE"/>
    <property type="match status" value="1"/>
</dbReference>
<feature type="domain" description="Rieske" evidence="5">
    <location>
        <begin position="13"/>
        <end position="109"/>
    </location>
</feature>
<gene>
    <name evidence="6" type="ORF">BW730_07395</name>
</gene>
<dbReference type="RefSeq" id="WP_077685681.1">
    <property type="nucleotide sequence ID" value="NZ_CP019606.1"/>
</dbReference>
<evidence type="ECO:0000256" key="2">
    <source>
        <dbReference type="ARBA" id="ARBA00022723"/>
    </source>
</evidence>
<keyword evidence="1" id="KW-0001">2Fe-2S</keyword>
<dbReference type="GO" id="GO:0016705">
    <property type="term" value="F:oxidoreductase activity, acting on paired donors, with incorporation or reduction of molecular oxygen"/>
    <property type="evidence" value="ECO:0007669"/>
    <property type="project" value="UniProtKB-ARBA"/>
</dbReference>
<evidence type="ECO:0000313" key="6">
    <source>
        <dbReference type="EMBL" id="AQP47352.1"/>
    </source>
</evidence>
<protein>
    <recommendedName>
        <fullName evidence="5">Rieske domain-containing protein</fullName>
    </recommendedName>
</protein>
<dbReference type="GO" id="GO:0051537">
    <property type="term" value="F:2 iron, 2 sulfur cluster binding"/>
    <property type="evidence" value="ECO:0007669"/>
    <property type="project" value="UniProtKB-KW"/>
</dbReference>
<evidence type="ECO:0000256" key="1">
    <source>
        <dbReference type="ARBA" id="ARBA00022714"/>
    </source>
</evidence>
<sequence>MTFVPVATTDELRDDIPLACEVPETGSGREDDGELEVALVRHEGVLYAIENECSHAKVPLSEGDVIDCTIECYLHGSTFDLRTGKALNLPATKPVRVFPVRIEGDDILVDPDNPLNFEEN</sequence>
<evidence type="ECO:0000259" key="5">
    <source>
        <dbReference type="PROSITE" id="PS51296"/>
    </source>
</evidence>
<evidence type="ECO:0000256" key="3">
    <source>
        <dbReference type="ARBA" id="ARBA00023004"/>
    </source>
</evidence>
<dbReference type="AlphaFoldDB" id="A0A1Q2CMM4"/>
<dbReference type="KEGG" id="tes:BW730_07395"/>
<keyword evidence="2" id="KW-0479">Metal-binding</keyword>
<dbReference type="GO" id="GO:0046872">
    <property type="term" value="F:metal ion binding"/>
    <property type="evidence" value="ECO:0007669"/>
    <property type="project" value="UniProtKB-KW"/>
</dbReference>
<accession>A0A1Q2CMM4</accession>
<dbReference type="InterPro" id="IPR036922">
    <property type="entry name" value="Rieske_2Fe-2S_sf"/>
</dbReference>
<evidence type="ECO:0000256" key="4">
    <source>
        <dbReference type="ARBA" id="ARBA00023014"/>
    </source>
</evidence>
<dbReference type="GO" id="GO:0004497">
    <property type="term" value="F:monooxygenase activity"/>
    <property type="evidence" value="ECO:0007669"/>
    <property type="project" value="UniProtKB-ARBA"/>
</dbReference>
<reference evidence="7" key="1">
    <citation type="submission" date="2017-02" db="EMBL/GenBank/DDBJ databases">
        <title>Tessaracoccus aquaemaris sp. nov., isolated from the intestine of a Korean rockfish, Sebastes schlegelii, in a marine aquaculture pond.</title>
        <authorList>
            <person name="Tak E.J."/>
            <person name="Bae J.-W."/>
        </authorList>
    </citation>
    <scope>NUCLEOTIDE SEQUENCE [LARGE SCALE GENOMIC DNA]</scope>
    <source>
        <strain evidence="7">NSG39</strain>
    </source>
</reference>
<name>A0A1Q2CMM4_9ACTN</name>
<dbReference type="SUPFAM" id="SSF50022">
    <property type="entry name" value="ISP domain"/>
    <property type="match status" value="1"/>
</dbReference>
<keyword evidence="7" id="KW-1185">Reference proteome</keyword>
<dbReference type="PANTHER" id="PTHR21496:SF23">
    <property type="entry name" value="3-PHENYLPROPIONATE_CINNAMIC ACID DIOXYGENASE FERREDOXIN SUBUNIT"/>
    <property type="match status" value="1"/>
</dbReference>
<dbReference type="Pfam" id="PF00355">
    <property type="entry name" value="Rieske"/>
    <property type="match status" value="1"/>
</dbReference>
<dbReference type="InterPro" id="IPR017941">
    <property type="entry name" value="Rieske_2Fe-2S"/>
</dbReference>
<evidence type="ECO:0000313" key="7">
    <source>
        <dbReference type="Proteomes" id="UP000188145"/>
    </source>
</evidence>